<gene>
    <name evidence="2" type="ORF">SAMN05421544_10450</name>
</gene>
<keyword evidence="1" id="KW-0732">Signal</keyword>
<evidence type="ECO:0000313" key="2">
    <source>
        <dbReference type="EMBL" id="SDE16807.1"/>
    </source>
</evidence>
<feature type="signal peptide" evidence="1">
    <location>
        <begin position="1"/>
        <end position="28"/>
    </location>
</feature>
<dbReference type="Proteomes" id="UP000198517">
    <property type="component" value="Unassembled WGS sequence"/>
</dbReference>
<keyword evidence="3" id="KW-1185">Reference proteome</keyword>
<proteinExistence type="predicted"/>
<name>A0A1G7AQK8_9FLAO</name>
<protein>
    <submittedName>
        <fullName evidence="2">Uncharacterized protein</fullName>
    </submittedName>
</protein>
<evidence type="ECO:0000256" key="1">
    <source>
        <dbReference type="SAM" id="SignalP"/>
    </source>
</evidence>
<sequence>MCNTKNVLPVAISFLFMPSLLFSQSAMQLSKIKKAANVKELSTLSKNIKSSTLNVKELKSKACSLNIPSSGVVGKSLSASGI</sequence>
<evidence type="ECO:0000313" key="3">
    <source>
        <dbReference type="Proteomes" id="UP000198517"/>
    </source>
</evidence>
<dbReference type="EMBL" id="FNAS01000004">
    <property type="protein sequence ID" value="SDE16807.1"/>
    <property type="molecule type" value="Genomic_DNA"/>
</dbReference>
<accession>A0A1G7AQK8</accession>
<feature type="chain" id="PRO_5011466334" evidence="1">
    <location>
        <begin position="29"/>
        <end position="82"/>
    </location>
</feature>
<organism evidence="2 3">
    <name type="scientific">Riemerella columbipharyngis</name>
    <dbReference type="NCBI Taxonomy" id="1071918"/>
    <lineage>
        <taxon>Bacteria</taxon>
        <taxon>Pseudomonadati</taxon>
        <taxon>Bacteroidota</taxon>
        <taxon>Flavobacteriia</taxon>
        <taxon>Flavobacteriales</taxon>
        <taxon>Weeksellaceae</taxon>
        <taxon>Riemerella</taxon>
    </lineage>
</organism>
<reference evidence="2 3" key="1">
    <citation type="submission" date="2016-10" db="EMBL/GenBank/DDBJ databases">
        <authorList>
            <person name="de Groot N.N."/>
        </authorList>
    </citation>
    <scope>NUCLEOTIDE SEQUENCE [LARGE SCALE GENOMIC DNA]</scope>
    <source>
        <strain evidence="2 3">DSM 24015</strain>
    </source>
</reference>
<dbReference type="AlphaFoldDB" id="A0A1G7AQK8"/>
<dbReference type="STRING" id="1071918.SAMN05421544_10450"/>